<organism evidence="7 8">
    <name type="scientific">Mangrovibacillus cuniculi</name>
    <dbReference type="NCBI Taxonomy" id="2593652"/>
    <lineage>
        <taxon>Bacteria</taxon>
        <taxon>Bacillati</taxon>
        <taxon>Bacillota</taxon>
        <taxon>Bacilli</taxon>
        <taxon>Bacillales</taxon>
        <taxon>Bacillaceae</taxon>
        <taxon>Mangrovibacillus</taxon>
    </lineage>
</organism>
<feature type="transmembrane region" description="Helical" evidence="5">
    <location>
        <begin position="509"/>
        <end position="529"/>
    </location>
</feature>
<feature type="transmembrane region" description="Helical" evidence="5">
    <location>
        <begin position="15"/>
        <end position="38"/>
    </location>
</feature>
<evidence type="ECO:0000313" key="8">
    <source>
        <dbReference type="Proteomes" id="UP000593626"/>
    </source>
</evidence>
<feature type="transmembrane region" description="Helical" evidence="5">
    <location>
        <begin position="637"/>
        <end position="655"/>
    </location>
</feature>
<keyword evidence="4 5" id="KW-0472">Membrane</keyword>
<evidence type="ECO:0000256" key="4">
    <source>
        <dbReference type="ARBA" id="ARBA00023136"/>
    </source>
</evidence>
<dbReference type="GO" id="GO:0140359">
    <property type="term" value="F:ABC-type transporter activity"/>
    <property type="evidence" value="ECO:0007669"/>
    <property type="project" value="InterPro"/>
</dbReference>
<dbReference type="GO" id="GO:0016020">
    <property type="term" value="C:membrane"/>
    <property type="evidence" value="ECO:0007669"/>
    <property type="project" value="UniProtKB-SubCell"/>
</dbReference>
<dbReference type="InterPro" id="IPR051328">
    <property type="entry name" value="T7SS_ABC-Transporter"/>
</dbReference>
<proteinExistence type="predicted"/>
<evidence type="ECO:0000256" key="1">
    <source>
        <dbReference type="ARBA" id="ARBA00004141"/>
    </source>
</evidence>
<dbReference type="Proteomes" id="UP000593626">
    <property type="component" value="Chromosome"/>
</dbReference>
<dbReference type="InterPro" id="IPR023908">
    <property type="entry name" value="xxxLxxG_rpt"/>
</dbReference>
<feature type="transmembrane region" description="Helical" evidence="5">
    <location>
        <begin position="609"/>
        <end position="630"/>
    </location>
</feature>
<evidence type="ECO:0000256" key="3">
    <source>
        <dbReference type="ARBA" id="ARBA00022989"/>
    </source>
</evidence>
<feature type="domain" description="ABC-2 type transporter transmembrane" evidence="6">
    <location>
        <begin position="20"/>
        <end position="129"/>
    </location>
</feature>
<dbReference type="PANTHER" id="PTHR43077:SF5">
    <property type="entry name" value="PHAGE INFECTION PROTEIN"/>
    <property type="match status" value="1"/>
</dbReference>
<keyword evidence="3 5" id="KW-1133">Transmembrane helix</keyword>
<keyword evidence="8" id="KW-1185">Reference proteome</keyword>
<keyword evidence="2 5" id="KW-0812">Transmembrane</keyword>
<dbReference type="NCBIfam" id="TIGR03057">
    <property type="entry name" value="xxxLxxG_by_4"/>
    <property type="match status" value="4"/>
</dbReference>
<dbReference type="InterPro" id="IPR017501">
    <property type="entry name" value="Phage_infect_YhgE_C"/>
</dbReference>
<sequence length="698" mass="75107">MLLKEWKHIFTTKKILIPMIAVLLIPVLYAGMFLWAFWDPYEGLTDLPVAIVNLDEGADYNGEKVQVGEDLVEKLKESKDFDYHFVSKKEAYEGLETEKYYMVIELPQNFSENVTTVTADEPEQLSLKFVPNEGYNFLAGQIGQTGVKEIKSSIAANISEKYAEVLFESIEELGDGLATASEASVELSEGAGKVNDGGEKLTNGLSELSEGTNRFATGTNDLSSGASKLYQGTSELSKGLQEINEKYGELSNGINGIQTGSTDLKNGLHELSGGTDFLVKGLQEISKNTQTLASGAEAISTNAQSLASGMSQLDKSLQPMLEQLPPEQKAALQQSLSQLVNGTSMLAEKNSELAQGIGKLETGQQSALAGAEKVNAGATKLDDGSAKLAEGTNQLAAGSAKMQEALKQASEGSVALVDGSKQVSDGTNTLAEKTKDLTSGVAALYSGANELNDGTNKLLDGSKEFADKLKSSAEEASISVNENNYRMVGDPIKLEQDSYHEVPNYGTGFAPYFISLGLFVGALLISIVYPLKEAASTPTSGWSWFSSKWVTLFGVAVIQSIIVDAILLFGLRMEVQNVGLFVITTLLTSVTFMGLIQLLVTTLGDPGRFVAILILILQLVTSAGTFPLELIPEQLQWFNPLLPMTYSVSAFKSVISTASMDGLLHNSLILLMFTVITFIGTWVYFTFQTKKLQVKSAE</sequence>
<dbReference type="InterPro" id="IPR017500">
    <property type="entry name" value="Phage_infect_YhgE_N"/>
</dbReference>
<gene>
    <name evidence="7" type="ORF">G8O30_01250</name>
</gene>
<accession>A0A7S8C942</accession>
<evidence type="ECO:0000256" key="5">
    <source>
        <dbReference type="SAM" id="Phobius"/>
    </source>
</evidence>
<protein>
    <submittedName>
        <fullName evidence="7">YhgE/Pip domain-containing protein</fullName>
    </submittedName>
</protein>
<feature type="transmembrane region" description="Helical" evidence="5">
    <location>
        <begin position="578"/>
        <end position="603"/>
    </location>
</feature>
<dbReference type="PANTHER" id="PTHR43077">
    <property type="entry name" value="TRANSPORT PERMEASE YVFS-RELATED"/>
    <property type="match status" value="1"/>
</dbReference>
<feature type="transmembrane region" description="Helical" evidence="5">
    <location>
        <begin position="667"/>
        <end position="687"/>
    </location>
</feature>
<dbReference type="NCBIfam" id="TIGR03061">
    <property type="entry name" value="pip_yhgE_Nterm"/>
    <property type="match status" value="1"/>
</dbReference>
<dbReference type="SUPFAM" id="SSF101967">
    <property type="entry name" value="Adhesin YadA, collagen-binding domain"/>
    <property type="match status" value="2"/>
</dbReference>
<dbReference type="EMBL" id="CP049742">
    <property type="protein sequence ID" value="QPC45692.1"/>
    <property type="molecule type" value="Genomic_DNA"/>
</dbReference>
<feature type="transmembrane region" description="Helical" evidence="5">
    <location>
        <begin position="549"/>
        <end position="571"/>
    </location>
</feature>
<evidence type="ECO:0000256" key="2">
    <source>
        <dbReference type="ARBA" id="ARBA00022692"/>
    </source>
</evidence>
<comment type="subcellular location">
    <subcellularLocation>
        <location evidence="1">Membrane</location>
        <topology evidence="1">Multi-pass membrane protein</topology>
    </subcellularLocation>
</comment>
<dbReference type="Pfam" id="PF12698">
    <property type="entry name" value="ABC2_membrane_3"/>
    <property type="match status" value="2"/>
</dbReference>
<dbReference type="NCBIfam" id="TIGR03062">
    <property type="entry name" value="pip_yhgE_Cterm"/>
    <property type="match status" value="1"/>
</dbReference>
<dbReference type="AlphaFoldDB" id="A0A7S8C942"/>
<dbReference type="InterPro" id="IPR011049">
    <property type="entry name" value="Serralysin-like_metalloprot_C"/>
</dbReference>
<dbReference type="KEGG" id="mcui:G8O30_01250"/>
<dbReference type="RefSeq" id="WP_239673208.1">
    <property type="nucleotide sequence ID" value="NZ_CP049742.1"/>
</dbReference>
<dbReference type="Gene3D" id="3.40.1710.10">
    <property type="entry name" value="abc type-2 transporter like domain"/>
    <property type="match status" value="1"/>
</dbReference>
<name>A0A7S8C942_9BACI</name>
<evidence type="ECO:0000313" key="7">
    <source>
        <dbReference type="EMBL" id="QPC45692.1"/>
    </source>
</evidence>
<feature type="domain" description="ABC-2 type transporter transmembrane" evidence="6">
    <location>
        <begin position="454"/>
        <end position="682"/>
    </location>
</feature>
<dbReference type="Gene3D" id="1.10.287.950">
    <property type="entry name" value="Methyl-accepting chemotaxis protein"/>
    <property type="match status" value="2"/>
</dbReference>
<dbReference type="InterPro" id="IPR013525">
    <property type="entry name" value="ABC2_TM"/>
</dbReference>
<reference evidence="7 8" key="1">
    <citation type="submission" date="2019-07" db="EMBL/GenBank/DDBJ databases">
        <title>Genome sequence of 2 isolates from Red Sea Mangroves.</title>
        <authorList>
            <person name="Sefrji F."/>
            <person name="Michoud G."/>
            <person name="Merlino G."/>
            <person name="Daffonchio D."/>
        </authorList>
    </citation>
    <scope>NUCLEOTIDE SEQUENCE [LARGE SCALE GENOMIC DNA]</scope>
    <source>
        <strain evidence="7 8">R1DC41</strain>
    </source>
</reference>
<evidence type="ECO:0000259" key="6">
    <source>
        <dbReference type="Pfam" id="PF12698"/>
    </source>
</evidence>